<sequence>MSGPVVVGVDGSVTGERALDWATDEARRRKRTLRVLHAYGWPLPDLPVSPDRYRAPRPGMSDGELARDVAERHAARARRAAPELTVETVVSGDLPGPALVTASLDASVVVVGSRGLGSVTELLLGSVSSHVVAHARVPVVVVRRPADPHAPVLVGVDGKPASDRAVGWAFEQAASRRVPLIAVHAWQAPVSRRHGDMLPLVHDPAMLAKEEARVLTEALTGGREEYPDVVVRACLRHERPAKALLAESTRAGLLVVGAHGRSEWRGLLLGSVSRHVLHHAGVPVAVVHERR</sequence>
<dbReference type="SUPFAM" id="SSF52402">
    <property type="entry name" value="Adenine nucleotide alpha hydrolases-like"/>
    <property type="match status" value="2"/>
</dbReference>
<dbReference type="Proteomes" id="UP000619260">
    <property type="component" value="Unassembled WGS sequence"/>
</dbReference>
<dbReference type="InterPro" id="IPR006015">
    <property type="entry name" value="Universal_stress_UspA"/>
</dbReference>
<keyword evidence="4" id="KW-1185">Reference proteome</keyword>
<dbReference type="InterPro" id="IPR014729">
    <property type="entry name" value="Rossmann-like_a/b/a_fold"/>
</dbReference>
<proteinExistence type="inferred from homology"/>
<dbReference type="EMBL" id="BOPF01000019">
    <property type="protein sequence ID" value="GIJ48079.1"/>
    <property type="molecule type" value="Genomic_DNA"/>
</dbReference>
<dbReference type="Pfam" id="PF00582">
    <property type="entry name" value="Usp"/>
    <property type="match status" value="2"/>
</dbReference>
<evidence type="ECO:0000313" key="4">
    <source>
        <dbReference type="Proteomes" id="UP000619260"/>
    </source>
</evidence>
<dbReference type="PRINTS" id="PR01438">
    <property type="entry name" value="UNVRSLSTRESS"/>
</dbReference>
<reference evidence="3" key="1">
    <citation type="submission" date="2021-01" db="EMBL/GenBank/DDBJ databases">
        <title>Whole genome shotgun sequence of Virgisporangium aliadipatigenens NBRC 105644.</title>
        <authorList>
            <person name="Komaki H."/>
            <person name="Tamura T."/>
        </authorList>
    </citation>
    <scope>NUCLEOTIDE SEQUENCE</scope>
    <source>
        <strain evidence="3">NBRC 105644</strain>
    </source>
</reference>
<dbReference type="PANTHER" id="PTHR31964:SF113">
    <property type="entry name" value="USPA DOMAIN-CONTAINING PROTEIN"/>
    <property type="match status" value="1"/>
</dbReference>
<evidence type="ECO:0000313" key="3">
    <source>
        <dbReference type="EMBL" id="GIJ48079.1"/>
    </source>
</evidence>
<feature type="domain" description="UspA" evidence="2">
    <location>
        <begin position="151"/>
        <end position="288"/>
    </location>
</feature>
<comment type="similarity">
    <text evidence="1">Belongs to the universal stress protein A family.</text>
</comment>
<comment type="caution">
    <text evidence="3">The sequence shown here is derived from an EMBL/GenBank/DDBJ whole genome shotgun (WGS) entry which is preliminary data.</text>
</comment>
<evidence type="ECO:0000259" key="2">
    <source>
        <dbReference type="Pfam" id="PF00582"/>
    </source>
</evidence>
<dbReference type="Gene3D" id="3.40.50.620">
    <property type="entry name" value="HUPs"/>
    <property type="match status" value="2"/>
</dbReference>
<name>A0A8J3YM85_9ACTN</name>
<feature type="domain" description="UspA" evidence="2">
    <location>
        <begin position="2"/>
        <end position="143"/>
    </location>
</feature>
<evidence type="ECO:0000256" key="1">
    <source>
        <dbReference type="ARBA" id="ARBA00008791"/>
    </source>
</evidence>
<protein>
    <submittedName>
        <fullName evidence="3">Universal stress protein</fullName>
    </submittedName>
</protein>
<accession>A0A8J3YM85</accession>
<dbReference type="InterPro" id="IPR006016">
    <property type="entry name" value="UspA"/>
</dbReference>
<dbReference type="AlphaFoldDB" id="A0A8J3YM85"/>
<organism evidence="3 4">
    <name type="scientific">Virgisporangium aliadipatigenens</name>
    <dbReference type="NCBI Taxonomy" id="741659"/>
    <lineage>
        <taxon>Bacteria</taxon>
        <taxon>Bacillati</taxon>
        <taxon>Actinomycetota</taxon>
        <taxon>Actinomycetes</taxon>
        <taxon>Micromonosporales</taxon>
        <taxon>Micromonosporaceae</taxon>
        <taxon>Virgisporangium</taxon>
    </lineage>
</organism>
<dbReference type="RefSeq" id="WP_203901580.1">
    <property type="nucleotide sequence ID" value="NZ_BOPF01000019.1"/>
</dbReference>
<dbReference type="PANTHER" id="PTHR31964">
    <property type="entry name" value="ADENINE NUCLEOTIDE ALPHA HYDROLASES-LIKE SUPERFAMILY PROTEIN"/>
    <property type="match status" value="1"/>
</dbReference>
<gene>
    <name evidence="3" type="ORF">Val02_49650</name>
</gene>